<dbReference type="RefSeq" id="WP_020194392.1">
    <property type="nucleotide sequence ID" value="NZ_BAOH01000005.1"/>
</dbReference>
<name>A0A0C1Z895_9VIBR</name>
<evidence type="ECO:0000313" key="3">
    <source>
        <dbReference type="Proteomes" id="UP000031586"/>
    </source>
</evidence>
<dbReference type="Pfam" id="PF13728">
    <property type="entry name" value="TraF"/>
    <property type="match status" value="1"/>
</dbReference>
<evidence type="ECO:0008006" key="4">
    <source>
        <dbReference type="Google" id="ProtNLM"/>
    </source>
</evidence>
<accession>A0A0C1Z895</accession>
<gene>
    <name evidence="2" type="ORF">H735_09750</name>
</gene>
<evidence type="ECO:0000256" key="1">
    <source>
        <dbReference type="SAM" id="SignalP"/>
    </source>
</evidence>
<dbReference type="InterPro" id="IPR039555">
    <property type="entry name" value="TraF/TrbB"/>
</dbReference>
<dbReference type="SUPFAM" id="SSF52833">
    <property type="entry name" value="Thioredoxin-like"/>
    <property type="match status" value="1"/>
</dbReference>
<keyword evidence="1" id="KW-0732">Signal</keyword>
<organism evidence="2 3">
    <name type="scientific">Vibrio owensii CAIM 1854 = LMG 25443</name>
    <dbReference type="NCBI Taxonomy" id="1229493"/>
    <lineage>
        <taxon>Bacteria</taxon>
        <taxon>Pseudomonadati</taxon>
        <taxon>Pseudomonadota</taxon>
        <taxon>Gammaproteobacteria</taxon>
        <taxon>Vibrionales</taxon>
        <taxon>Vibrionaceae</taxon>
        <taxon>Vibrio</taxon>
    </lineage>
</organism>
<comment type="caution">
    <text evidence="2">The sequence shown here is derived from an EMBL/GenBank/DDBJ whole genome shotgun (WGS) entry which is preliminary data.</text>
</comment>
<dbReference type="PATRIC" id="fig|1229493.5.peg.1036"/>
<proteinExistence type="predicted"/>
<dbReference type="Proteomes" id="UP000031586">
    <property type="component" value="Unassembled WGS sequence"/>
</dbReference>
<dbReference type="Gene3D" id="3.40.30.10">
    <property type="entry name" value="Glutaredoxin"/>
    <property type="match status" value="1"/>
</dbReference>
<sequence>MTSSSRLRSGMLFSAILLSSSGNVFANDFTSDNNPGGWYFYKDPIAKPEPLIPEPVLPVQKEPEKEQENDKDKHPDEEVKITSAWLRENLPKLLDEAQDNPSYENVRRYMYAQRIALDRATLFANTYRQVSQRETALNENLRRPSSPLELKALNREINDTRRELFESHYDDVGIFFFISGNSKYCESMLPILDKLNKRFKLDILPVSVDGWTFNTNTYWAAKTVFDDGTLTSAMPIDVTPTFYVINKKNMSATKMATGQIGETNFVNYLLSAMHQLNVIDNNEYQATKQVKDIYLVPTDSSNEALTVNEKALYEDSDYLADKLRESFKEKYLSPNNDHFFAPGANFNRGQEKVVVDETNGVHNGN</sequence>
<feature type="chain" id="PRO_5002143851" description="Conjugal transfer protein TraF" evidence="1">
    <location>
        <begin position="27"/>
        <end position="365"/>
    </location>
</feature>
<reference evidence="2 3" key="1">
    <citation type="submission" date="2014-07" db="EMBL/GenBank/DDBJ databases">
        <title>Unique and conserved regions in Vibrio harveyi and related species in comparison with the shrimp pathogen Vibrio harveyi CAIM 1792.</title>
        <authorList>
            <person name="Espinoza-Valles I."/>
            <person name="Vora G."/>
            <person name="Leekitcharoenphon P."/>
            <person name="Ussery D."/>
            <person name="Hoj L."/>
            <person name="Gomez-Gil B."/>
        </authorList>
    </citation>
    <scope>NUCLEOTIDE SEQUENCE [LARGE SCALE GENOMIC DNA]</scope>
    <source>
        <strain evidence="3">CAIM 1854 / LMG 25443</strain>
    </source>
</reference>
<protein>
    <recommendedName>
        <fullName evidence="4">Conjugal transfer protein TraF</fullName>
    </recommendedName>
</protein>
<dbReference type="InterPro" id="IPR036249">
    <property type="entry name" value="Thioredoxin-like_sf"/>
</dbReference>
<feature type="signal peptide" evidence="1">
    <location>
        <begin position="1"/>
        <end position="26"/>
    </location>
</feature>
<dbReference type="AlphaFoldDB" id="A0A0C1Z895"/>
<dbReference type="EMBL" id="JPRD01000015">
    <property type="protein sequence ID" value="KIF53205.1"/>
    <property type="molecule type" value="Genomic_DNA"/>
</dbReference>
<evidence type="ECO:0000313" key="2">
    <source>
        <dbReference type="EMBL" id="KIF53205.1"/>
    </source>
</evidence>